<gene>
    <name evidence="2" type="ORF">PT974_02191</name>
</gene>
<protein>
    <submittedName>
        <fullName evidence="2">Uncharacterized protein</fullName>
    </submittedName>
</protein>
<evidence type="ECO:0000313" key="2">
    <source>
        <dbReference type="EMBL" id="KAK5996846.1"/>
    </source>
</evidence>
<evidence type="ECO:0000313" key="3">
    <source>
        <dbReference type="Proteomes" id="UP001338125"/>
    </source>
</evidence>
<keyword evidence="3" id="KW-1185">Reference proteome</keyword>
<dbReference type="EMBL" id="JAVFKD010000002">
    <property type="protein sequence ID" value="KAK5996846.1"/>
    <property type="molecule type" value="Genomic_DNA"/>
</dbReference>
<sequence length="328" mass="35274">MLLLKAILLSVVAATNLLSDPSVLRADDVLYKPYSALLASDIDINADADLTRRQSTTENSTWSSEVQFTADGKIDFSVWNNATNAACISRLRIVGRSSNPSGNSICYNLPMLDTKAGTFEADLRLYRVSDPRGSFAGVSPGDIQVGVVYTGASVSPMKDQPDTGLNNTSVNITKRADGEISEGPTLLQAYMLVGQIDKDKMKDNMSMADLEILIMPILTLTARTPSGGEVSTNVSLNEASFLLGAFSKDIILSDWAAAQLAVDDQLAALHNGTISFIMPGTQIMIFPVGLIITTIWLALGVAAFGYGTYERIQYRDLHRRAVVRAGGI</sequence>
<feature type="transmembrane region" description="Helical" evidence="1">
    <location>
        <begin position="284"/>
        <end position="309"/>
    </location>
</feature>
<name>A0ABR0SYQ0_9HYPO</name>
<evidence type="ECO:0000256" key="1">
    <source>
        <dbReference type="SAM" id="Phobius"/>
    </source>
</evidence>
<keyword evidence="1" id="KW-0472">Membrane</keyword>
<reference evidence="2 3" key="1">
    <citation type="submission" date="2024-01" db="EMBL/GenBank/DDBJ databases">
        <title>Complete genome of Cladobotryum mycophilum ATHUM6906.</title>
        <authorList>
            <person name="Christinaki A.C."/>
            <person name="Myridakis A.I."/>
            <person name="Kouvelis V.N."/>
        </authorList>
    </citation>
    <scope>NUCLEOTIDE SEQUENCE [LARGE SCALE GENOMIC DNA]</scope>
    <source>
        <strain evidence="2 3">ATHUM6906</strain>
    </source>
</reference>
<organism evidence="2 3">
    <name type="scientific">Cladobotryum mycophilum</name>
    <dbReference type="NCBI Taxonomy" id="491253"/>
    <lineage>
        <taxon>Eukaryota</taxon>
        <taxon>Fungi</taxon>
        <taxon>Dikarya</taxon>
        <taxon>Ascomycota</taxon>
        <taxon>Pezizomycotina</taxon>
        <taxon>Sordariomycetes</taxon>
        <taxon>Hypocreomycetidae</taxon>
        <taxon>Hypocreales</taxon>
        <taxon>Hypocreaceae</taxon>
        <taxon>Cladobotryum</taxon>
    </lineage>
</organism>
<dbReference type="Proteomes" id="UP001338125">
    <property type="component" value="Unassembled WGS sequence"/>
</dbReference>
<accession>A0ABR0SYQ0</accession>
<proteinExistence type="predicted"/>
<comment type="caution">
    <text evidence="2">The sequence shown here is derived from an EMBL/GenBank/DDBJ whole genome shotgun (WGS) entry which is preliminary data.</text>
</comment>
<keyword evidence="1" id="KW-1133">Transmembrane helix</keyword>
<keyword evidence="1" id="KW-0812">Transmembrane</keyword>